<evidence type="ECO:0000313" key="1">
    <source>
        <dbReference type="EMBL" id="KAH7117010.1"/>
    </source>
</evidence>
<dbReference type="Proteomes" id="UP000700596">
    <property type="component" value="Unassembled WGS sequence"/>
</dbReference>
<evidence type="ECO:0000313" key="2">
    <source>
        <dbReference type="Proteomes" id="UP000700596"/>
    </source>
</evidence>
<gene>
    <name evidence="1" type="ORF">B0J11DRAFT_106973</name>
</gene>
<reference evidence="1" key="1">
    <citation type="journal article" date="2021" name="Nat. Commun.">
        <title>Genetic determinants of endophytism in the Arabidopsis root mycobiome.</title>
        <authorList>
            <person name="Mesny F."/>
            <person name="Miyauchi S."/>
            <person name="Thiergart T."/>
            <person name="Pickel B."/>
            <person name="Atanasova L."/>
            <person name="Karlsson M."/>
            <person name="Huettel B."/>
            <person name="Barry K.W."/>
            <person name="Haridas S."/>
            <person name="Chen C."/>
            <person name="Bauer D."/>
            <person name="Andreopoulos W."/>
            <person name="Pangilinan J."/>
            <person name="LaButti K."/>
            <person name="Riley R."/>
            <person name="Lipzen A."/>
            <person name="Clum A."/>
            <person name="Drula E."/>
            <person name="Henrissat B."/>
            <person name="Kohler A."/>
            <person name="Grigoriev I.V."/>
            <person name="Martin F.M."/>
            <person name="Hacquard S."/>
        </authorList>
    </citation>
    <scope>NUCLEOTIDE SEQUENCE</scope>
    <source>
        <strain evidence="1">MPI-CAGE-CH-0243</strain>
    </source>
</reference>
<comment type="caution">
    <text evidence="1">The sequence shown here is derived from an EMBL/GenBank/DDBJ whole genome shotgun (WGS) entry which is preliminary data.</text>
</comment>
<sequence length="179" mass="19694">MAGLGGRKWVRLCEWCRRHSSPNPQQRLGWLGILLSTSHQSQFHHHMPPPMEKAQRFPEAGRPGVLRVYSVHQTQLATWGCCSPSSKSHHRSPHQTMRRRQPVVGALVACGVWATSSLGSPSGLLQSPASSVSSLGDPGYMYTLYSAESGGYWMASTSYCFSRVLPLSRWNAPSSAGRC</sequence>
<dbReference type="AlphaFoldDB" id="A0A9P9DCV2"/>
<keyword evidence="2" id="KW-1185">Reference proteome</keyword>
<organism evidence="1 2">
    <name type="scientific">Dendryphion nanum</name>
    <dbReference type="NCBI Taxonomy" id="256645"/>
    <lineage>
        <taxon>Eukaryota</taxon>
        <taxon>Fungi</taxon>
        <taxon>Dikarya</taxon>
        <taxon>Ascomycota</taxon>
        <taxon>Pezizomycotina</taxon>
        <taxon>Dothideomycetes</taxon>
        <taxon>Pleosporomycetidae</taxon>
        <taxon>Pleosporales</taxon>
        <taxon>Torulaceae</taxon>
        <taxon>Dendryphion</taxon>
    </lineage>
</organism>
<proteinExistence type="predicted"/>
<dbReference type="EMBL" id="JAGMWT010000014">
    <property type="protein sequence ID" value="KAH7117010.1"/>
    <property type="molecule type" value="Genomic_DNA"/>
</dbReference>
<name>A0A9P9DCV2_9PLEO</name>
<protein>
    <submittedName>
        <fullName evidence="1">Uncharacterized protein</fullName>
    </submittedName>
</protein>
<accession>A0A9P9DCV2</accession>